<name>A0A0U1DZ22_9MYCO</name>
<organism evidence="2 3">
    <name type="scientific">Mycolicibacterium conceptionense</name>
    <dbReference type="NCBI Taxonomy" id="451644"/>
    <lineage>
        <taxon>Bacteria</taxon>
        <taxon>Bacillati</taxon>
        <taxon>Actinomycetota</taxon>
        <taxon>Actinomycetes</taxon>
        <taxon>Mycobacteriales</taxon>
        <taxon>Mycobacteriaceae</taxon>
        <taxon>Mycolicibacterium</taxon>
    </lineage>
</organism>
<reference evidence="2 3" key="1">
    <citation type="submission" date="2015-03" db="EMBL/GenBank/DDBJ databases">
        <authorList>
            <person name="Murphy D."/>
        </authorList>
    </citation>
    <scope>NUCLEOTIDE SEQUENCE [LARGE SCALE GENOMIC DNA]</scope>
    <source>
        <strain evidence="2 3">D16</strain>
    </source>
</reference>
<feature type="region of interest" description="Disordered" evidence="1">
    <location>
        <begin position="1"/>
        <end position="23"/>
    </location>
</feature>
<accession>A0A0U1DZ22</accession>
<evidence type="ECO:0000256" key="1">
    <source>
        <dbReference type="SAM" id="MobiDB-lite"/>
    </source>
</evidence>
<gene>
    <name evidence="2" type="ORF">BN970_07035</name>
</gene>
<dbReference type="EMBL" id="CTEF01000010">
    <property type="protein sequence ID" value="CQD25237.1"/>
    <property type="molecule type" value="Genomic_DNA"/>
</dbReference>
<dbReference type="Proteomes" id="UP000182227">
    <property type="component" value="Unassembled WGS sequence"/>
</dbReference>
<proteinExistence type="predicted"/>
<sequence>MVESVPVASRERAGNADDWRRVGRQTRTLAVLGGQMAMAARTSASDVEPPVPLDVMRPASRM</sequence>
<evidence type="ECO:0000313" key="2">
    <source>
        <dbReference type="EMBL" id="CQD25237.1"/>
    </source>
</evidence>
<protein>
    <submittedName>
        <fullName evidence="2">Uncharacterized protein</fullName>
    </submittedName>
</protein>
<feature type="region of interest" description="Disordered" evidence="1">
    <location>
        <begin position="41"/>
        <end position="62"/>
    </location>
</feature>
<dbReference type="AlphaFoldDB" id="A0A0U1DZ22"/>
<evidence type="ECO:0000313" key="3">
    <source>
        <dbReference type="Proteomes" id="UP000182227"/>
    </source>
</evidence>
<feature type="compositionally biased region" description="Basic and acidic residues" evidence="1">
    <location>
        <begin position="9"/>
        <end position="21"/>
    </location>
</feature>